<sequence length="112" mass="13531">MYIYYQFGNYNGVPVRIITKGTLREFWEKYPDAEQELKYWHDKIKNASYTSPNELIAENPKSDTVGNNRVVFNICHNKYRLIVLFKYNLQWAFIRFLGTHKEYDQIKDIKNI</sequence>
<evidence type="ECO:0000313" key="2">
    <source>
        <dbReference type="Proteomes" id="UP000190897"/>
    </source>
</evidence>
<dbReference type="Proteomes" id="UP000190897">
    <property type="component" value="Unassembled WGS sequence"/>
</dbReference>
<keyword evidence="2" id="KW-1185">Reference proteome</keyword>
<dbReference type="AlphaFoldDB" id="A0A1T5H5R3"/>
<reference evidence="2" key="1">
    <citation type="submission" date="2017-02" db="EMBL/GenBank/DDBJ databases">
        <authorList>
            <person name="Varghese N."/>
            <person name="Submissions S."/>
        </authorList>
    </citation>
    <scope>NUCLEOTIDE SEQUENCE [LARGE SCALE GENOMIC DNA]</scope>
    <source>
        <strain evidence="2">DSM 22270</strain>
    </source>
</reference>
<protein>
    <submittedName>
        <fullName evidence="1">mRNA interferase HigB</fullName>
    </submittedName>
</protein>
<dbReference type="Pfam" id="PF09907">
    <property type="entry name" value="HigB_toxin"/>
    <property type="match status" value="1"/>
</dbReference>
<dbReference type="GO" id="GO:0110001">
    <property type="term" value="C:toxin-antitoxin complex"/>
    <property type="evidence" value="ECO:0007669"/>
    <property type="project" value="InterPro"/>
</dbReference>
<evidence type="ECO:0000313" key="1">
    <source>
        <dbReference type="EMBL" id="SKC15994.1"/>
    </source>
</evidence>
<dbReference type="GO" id="GO:0004519">
    <property type="term" value="F:endonuclease activity"/>
    <property type="evidence" value="ECO:0007669"/>
    <property type="project" value="InterPro"/>
</dbReference>
<dbReference type="EMBL" id="FUZA01000008">
    <property type="protein sequence ID" value="SKC15994.1"/>
    <property type="molecule type" value="Genomic_DNA"/>
</dbReference>
<accession>A0A1T5H5R3</accession>
<dbReference type="GO" id="GO:0003723">
    <property type="term" value="F:RNA binding"/>
    <property type="evidence" value="ECO:0007669"/>
    <property type="project" value="InterPro"/>
</dbReference>
<dbReference type="STRING" id="651661.SAMN05660293_04970"/>
<dbReference type="InterPro" id="IPR018669">
    <property type="entry name" value="Toxin_HigB"/>
</dbReference>
<name>A0A1T5H5R3_9BACT</name>
<proteinExistence type="predicted"/>
<gene>
    <name evidence="1" type="ORF">SAMN05660293_04970</name>
</gene>
<organism evidence="1 2">
    <name type="scientific">Dyadobacter psychrophilus</name>
    <dbReference type="NCBI Taxonomy" id="651661"/>
    <lineage>
        <taxon>Bacteria</taxon>
        <taxon>Pseudomonadati</taxon>
        <taxon>Bacteroidota</taxon>
        <taxon>Cytophagia</taxon>
        <taxon>Cytophagales</taxon>
        <taxon>Spirosomataceae</taxon>
        <taxon>Dyadobacter</taxon>
    </lineage>
</organism>